<keyword evidence="4" id="KW-1185">Reference proteome</keyword>
<dbReference type="AlphaFoldDB" id="A0A6A4FEW3"/>
<reference evidence="2 4" key="1">
    <citation type="submission" date="2018-08" db="EMBL/GenBank/DDBJ databases">
        <title>Genomic investigation of the strawberry pathogen Phytophthora fragariae indicates pathogenicity is determined by transcriptional variation in three key races.</title>
        <authorList>
            <person name="Adams T.M."/>
            <person name="Armitage A.D."/>
            <person name="Sobczyk M.K."/>
            <person name="Bates H.J."/>
            <person name="Dunwell J.M."/>
            <person name="Nellist C.F."/>
            <person name="Harrison R.J."/>
        </authorList>
    </citation>
    <scope>NUCLEOTIDE SEQUENCE [LARGE SCALE GENOMIC DNA]</scope>
    <source>
        <strain evidence="1 3">SCRP249</strain>
        <strain evidence="2 4">SCRP333</strain>
    </source>
</reference>
<evidence type="ECO:0000313" key="4">
    <source>
        <dbReference type="Proteomes" id="UP000434957"/>
    </source>
</evidence>
<proteinExistence type="predicted"/>
<dbReference type="EMBL" id="QXFV01001062">
    <property type="protein sequence ID" value="KAE9016429.1"/>
    <property type="molecule type" value="Genomic_DNA"/>
</dbReference>
<organism evidence="2 4">
    <name type="scientific">Phytophthora rubi</name>
    <dbReference type="NCBI Taxonomy" id="129364"/>
    <lineage>
        <taxon>Eukaryota</taxon>
        <taxon>Sar</taxon>
        <taxon>Stramenopiles</taxon>
        <taxon>Oomycota</taxon>
        <taxon>Peronosporomycetes</taxon>
        <taxon>Peronosporales</taxon>
        <taxon>Peronosporaceae</taxon>
        <taxon>Phytophthora</taxon>
    </lineage>
</organism>
<evidence type="ECO:0000313" key="3">
    <source>
        <dbReference type="Proteomes" id="UP000429607"/>
    </source>
</evidence>
<evidence type="ECO:0000313" key="2">
    <source>
        <dbReference type="EMBL" id="KAE9333142.1"/>
    </source>
</evidence>
<gene>
    <name evidence="1" type="ORF">PR001_g14660</name>
    <name evidence="2" type="ORF">PR003_g14176</name>
</gene>
<name>A0A6A4FEW3_9STRA</name>
<sequence length="40" mass="4229">MDARYAVSLAVSLHVTASEAAFYTDWPPSTITTPGALTTD</sequence>
<dbReference type="Proteomes" id="UP000429607">
    <property type="component" value="Unassembled WGS sequence"/>
</dbReference>
<dbReference type="Proteomes" id="UP000434957">
    <property type="component" value="Unassembled WGS sequence"/>
</dbReference>
<accession>A0A6A4FEW3</accession>
<comment type="caution">
    <text evidence="2">The sequence shown here is derived from an EMBL/GenBank/DDBJ whole genome shotgun (WGS) entry which is preliminary data.</text>
</comment>
<dbReference type="EMBL" id="QXFT01000927">
    <property type="protein sequence ID" value="KAE9333142.1"/>
    <property type="molecule type" value="Genomic_DNA"/>
</dbReference>
<evidence type="ECO:0000313" key="1">
    <source>
        <dbReference type="EMBL" id="KAE9016429.1"/>
    </source>
</evidence>
<protein>
    <submittedName>
        <fullName evidence="2">Uncharacterized protein</fullName>
    </submittedName>
</protein>